<dbReference type="STRING" id="2020962.A0A2N1JG93"/>
<dbReference type="InterPro" id="IPR033708">
    <property type="entry name" value="Anticodon_Ile_BEm"/>
</dbReference>
<dbReference type="GO" id="GO:0005739">
    <property type="term" value="C:mitochondrion"/>
    <property type="evidence" value="ECO:0007669"/>
    <property type="project" value="TreeGrafter"/>
</dbReference>
<name>A0A2N1JG93_9BASI</name>
<dbReference type="Gene3D" id="1.10.730.20">
    <property type="match status" value="1"/>
</dbReference>
<dbReference type="AlphaFoldDB" id="A0A2N1JG93"/>
<dbReference type="EC" id="6.1.1.5" evidence="1"/>
<dbReference type="GO" id="GO:0000049">
    <property type="term" value="F:tRNA binding"/>
    <property type="evidence" value="ECO:0007669"/>
    <property type="project" value="InterPro"/>
</dbReference>
<dbReference type="Pfam" id="PF08264">
    <property type="entry name" value="Anticodon_1"/>
    <property type="match status" value="1"/>
</dbReference>
<feature type="domain" description="Aminoacyl-tRNA synthetase class Ia" evidence="8">
    <location>
        <begin position="13"/>
        <end position="632"/>
    </location>
</feature>
<dbReference type="Proteomes" id="UP000232875">
    <property type="component" value="Unassembled WGS sequence"/>
</dbReference>
<evidence type="ECO:0000256" key="3">
    <source>
        <dbReference type="ARBA" id="ARBA00022741"/>
    </source>
</evidence>
<dbReference type="InterPro" id="IPR002300">
    <property type="entry name" value="aa-tRNA-synth_Ia"/>
</dbReference>
<dbReference type="SUPFAM" id="SSF47323">
    <property type="entry name" value="Anticodon-binding domain of a subclass of class I aminoacyl-tRNA synthetases"/>
    <property type="match status" value="1"/>
</dbReference>
<dbReference type="Gene3D" id="1.10.10.830">
    <property type="entry name" value="Ile-tRNA synthetase CP2 domain-like"/>
    <property type="match status" value="1"/>
</dbReference>
<keyword evidence="11" id="KW-1185">Reference proteome</keyword>
<organism evidence="10 11">
    <name type="scientific">Malassezia vespertilionis</name>
    <dbReference type="NCBI Taxonomy" id="2020962"/>
    <lineage>
        <taxon>Eukaryota</taxon>
        <taxon>Fungi</taxon>
        <taxon>Dikarya</taxon>
        <taxon>Basidiomycota</taxon>
        <taxon>Ustilaginomycotina</taxon>
        <taxon>Malasseziomycetes</taxon>
        <taxon>Malasseziales</taxon>
        <taxon>Malasseziaceae</taxon>
        <taxon>Malassezia</taxon>
    </lineage>
</organism>
<dbReference type="InterPro" id="IPR009080">
    <property type="entry name" value="tRNAsynth_Ia_anticodon-bd"/>
</dbReference>
<dbReference type="CDD" id="cd07960">
    <property type="entry name" value="Anticodon_Ia_Ile_BEm"/>
    <property type="match status" value="1"/>
</dbReference>
<dbReference type="Gene3D" id="3.90.740.10">
    <property type="entry name" value="Valyl/Leucyl/Isoleucyl-tRNA synthetase, editing domain"/>
    <property type="match status" value="1"/>
</dbReference>
<feature type="domain" description="Methionyl/Valyl/Leucyl/Isoleucyl-tRNA synthetase anticodon-binding" evidence="9">
    <location>
        <begin position="675"/>
        <end position="825"/>
    </location>
</feature>
<protein>
    <recommendedName>
        <fullName evidence="1">isoleucine--tRNA ligase</fullName>
        <ecNumber evidence="1">6.1.1.5</ecNumber>
    </recommendedName>
    <alternativeName>
        <fullName evidence="7">Isoleucyl-tRNA synthetase</fullName>
    </alternativeName>
</protein>
<evidence type="ECO:0000313" key="11">
    <source>
        <dbReference type="Proteomes" id="UP000232875"/>
    </source>
</evidence>
<dbReference type="Pfam" id="PF00133">
    <property type="entry name" value="tRNA-synt_1"/>
    <property type="match status" value="1"/>
</dbReference>
<proteinExistence type="predicted"/>
<keyword evidence="3" id="KW-0547">Nucleotide-binding</keyword>
<evidence type="ECO:0000259" key="8">
    <source>
        <dbReference type="Pfam" id="PF00133"/>
    </source>
</evidence>
<dbReference type="GO" id="GO:0032543">
    <property type="term" value="P:mitochondrial translation"/>
    <property type="evidence" value="ECO:0007669"/>
    <property type="project" value="TreeGrafter"/>
</dbReference>
<dbReference type="PRINTS" id="PR00984">
    <property type="entry name" value="TRNASYNTHILE"/>
</dbReference>
<keyword evidence="5" id="KW-0648">Protein biosynthesis</keyword>
<evidence type="ECO:0000256" key="7">
    <source>
        <dbReference type="ARBA" id="ARBA00032665"/>
    </source>
</evidence>
<accession>A0A2N1JG93</accession>
<dbReference type="InterPro" id="IPR002301">
    <property type="entry name" value="Ile-tRNA-ligase"/>
</dbReference>
<dbReference type="OrthoDB" id="10264412at2759"/>
<dbReference type="InterPro" id="IPR009008">
    <property type="entry name" value="Val/Leu/Ile-tRNA-synth_edit"/>
</dbReference>
<keyword evidence="2" id="KW-0436">Ligase</keyword>
<evidence type="ECO:0000259" key="9">
    <source>
        <dbReference type="Pfam" id="PF08264"/>
    </source>
</evidence>
<evidence type="ECO:0000256" key="2">
    <source>
        <dbReference type="ARBA" id="ARBA00022598"/>
    </source>
</evidence>
<dbReference type="GO" id="GO:0002161">
    <property type="term" value="F:aminoacyl-tRNA deacylase activity"/>
    <property type="evidence" value="ECO:0007669"/>
    <property type="project" value="InterPro"/>
</dbReference>
<dbReference type="SUPFAM" id="SSF50677">
    <property type="entry name" value="ValRS/IleRS/LeuRS editing domain"/>
    <property type="match status" value="1"/>
</dbReference>
<dbReference type="NCBIfam" id="TIGR00392">
    <property type="entry name" value="ileS"/>
    <property type="match status" value="1"/>
</dbReference>
<dbReference type="PANTHER" id="PTHR42765:SF1">
    <property type="entry name" value="ISOLEUCINE--TRNA LIGASE, MITOCHONDRIAL"/>
    <property type="match status" value="1"/>
</dbReference>
<dbReference type="GO" id="GO:0004822">
    <property type="term" value="F:isoleucine-tRNA ligase activity"/>
    <property type="evidence" value="ECO:0007669"/>
    <property type="project" value="UniProtKB-EC"/>
</dbReference>
<dbReference type="InterPro" id="IPR013155">
    <property type="entry name" value="M/V/L/I-tRNA-synth_anticd-bd"/>
</dbReference>
<keyword evidence="4" id="KW-0067">ATP-binding</keyword>
<evidence type="ECO:0000256" key="6">
    <source>
        <dbReference type="ARBA" id="ARBA00023146"/>
    </source>
</evidence>
<dbReference type="SUPFAM" id="SSF52374">
    <property type="entry name" value="Nucleotidylyl transferase"/>
    <property type="match status" value="1"/>
</dbReference>
<evidence type="ECO:0000313" key="10">
    <source>
        <dbReference type="EMBL" id="PKI85570.1"/>
    </source>
</evidence>
<dbReference type="GO" id="GO:0006428">
    <property type="term" value="P:isoleucyl-tRNA aminoacylation"/>
    <property type="evidence" value="ECO:0007669"/>
    <property type="project" value="InterPro"/>
</dbReference>
<evidence type="ECO:0000256" key="4">
    <source>
        <dbReference type="ARBA" id="ARBA00022840"/>
    </source>
</evidence>
<gene>
    <name evidence="10" type="primary">ISM1</name>
    <name evidence="10" type="ORF">MVES_000667</name>
</gene>
<dbReference type="Gene3D" id="3.40.50.620">
    <property type="entry name" value="HUPs"/>
    <property type="match status" value="2"/>
</dbReference>
<dbReference type="InterPro" id="IPR014729">
    <property type="entry name" value="Rossmann-like_a/b/a_fold"/>
</dbReference>
<keyword evidence="6" id="KW-0030">Aminoacyl-tRNA synthetase</keyword>
<evidence type="ECO:0000256" key="5">
    <source>
        <dbReference type="ARBA" id="ARBA00022917"/>
    </source>
</evidence>
<dbReference type="GO" id="GO:0005524">
    <property type="term" value="F:ATP binding"/>
    <property type="evidence" value="ECO:0007669"/>
    <property type="project" value="UniProtKB-KW"/>
</dbReference>
<sequence>MVHRMQMVAYIWILKDFILRFQVLQRRRVHYMPGWDCHGLPIEVKAVAEEAARGATHLSPTEIRHAARNVALRELVKQREAFKDFSIMADWSEECAYRTMHFPYEITQLELFSRMVERGLIYQQFRPVYWSPSSGTALAEAEIEYDDQHRSRSAYVAFTLLPNGPLRAKLAKAALHTEDIKLVVWTTTPWTLLGNMALAVSQDAQYSIVRTVQGAYMLVASELVDSLQHIPVGLAQPGITQATLGDVDEVLQVSGYDLVGARYHFPFMEQDTTRKIISAPFVTTTSGTGIVHMAPAHGQEDYQVWRDTGNLAQHGLVSHVDGQGRFAFPGAEAGSTAAVCAAAQALDGQEAMYEGNQSVLALLYDHGALLGERLYTHSYPIDWRTKKPLMMRATSQWFADLSHISGEAQAALEHVHFVPATGRNRLASLVARRSEWCISRQRPWGVPLPAVYNAATGEALLTKTNIEHILGVFAQHKSMDCWWTLDAETFVASEYRDLNAKWIIKGDTLDVWFDSGSSWAVLQSSMGRAYCTPELCADVYLEGTDQHRGWFQSSLLTRISTCGDAKAPYANLVTHGFVVDDAGRKMSKSVGNVIAPESFIFGDEKNAAFPPLGTDILRWWAAKADYTRDMPISPLIMKHAADEVRKLRNTARFLLANVGNTQTALPEPTTLRLLDRYIMHELLQLDTVCHKAYQEFDFPRVVRRLNEFVTCSLSSLYLDVVKDILYAGGGSSRENVVAILDQILYTMTCILAPILPHLAEDIHWYRSGAERDPTEAQALHMPSFFQQGWTPISAAWEDFALASTMQQILNLRSDVFGLMTRCKEASLLKSMPQAALELYVPDAPLYKVLFTYQDQLCDLFSAAQVALYDDYEAGVQQ</sequence>
<dbReference type="InterPro" id="IPR050081">
    <property type="entry name" value="Ile-tRNA_ligase"/>
</dbReference>
<dbReference type="EMBL" id="KZ454987">
    <property type="protein sequence ID" value="PKI85570.1"/>
    <property type="molecule type" value="Genomic_DNA"/>
</dbReference>
<evidence type="ECO:0000256" key="1">
    <source>
        <dbReference type="ARBA" id="ARBA00013165"/>
    </source>
</evidence>
<reference evidence="10 11" key="1">
    <citation type="submission" date="2017-10" db="EMBL/GenBank/DDBJ databases">
        <title>A novel species of cold-tolerant Malassezia isolated from bats.</title>
        <authorList>
            <person name="Lorch J.M."/>
            <person name="Palmer J.M."/>
            <person name="Vanderwolf K.J."/>
            <person name="Schmidt K.Z."/>
            <person name="Verant M.L."/>
            <person name="Weller T.J."/>
            <person name="Blehert D.S."/>
        </authorList>
    </citation>
    <scope>NUCLEOTIDE SEQUENCE [LARGE SCALE GENOMIC DNA]</scope>
    <source>
        <strain evidence="10 11">NWHC:44797-103</strain>
    </source>
</reference>
<dbReference type="PANTHER" id="PTHR42765">
    <property type="entry name" value="SOLEUCYL-TRNA SYNTHETASE"/>
    <property type="match status" value="1"/>
</dbReference>